<dbReference type="OrthoDB" id="73875at2759"/>
<gene>
    <name evidence="2" type="ORF">EJ02DRAFT_438110</name>
</gene>
<evidence type="ECO:0000313" key="2">
    <source>
        <dbReference type="EMBL" id="KAF1937098.1"/>
    </source>
</evidence>
<feature type="compositionally biased region" description="Low complexity" evidence="1">
    <location>
        <begin position="92"/>
        <end position="128"/>
    </location>
</feature>
<organism evidence="2 3">
    <name type="scientific">Clathrospora elynae</name>
    <dbReference type="NCBI Taxonomy" id="706981"/>
    <lineage>
        <taxon>Eukaryota</taxon>
        <taxon>Fungi</taxon>
        <taxon>Dikarya</taxon>
        <taxon>Ascomycota</taxon>
        <taxon>Pezizomycotina</taxon>
        <taxon>Dothideomycetes</taxon>
        <taxon>Pleosporomycetidae</taxon>
        <taxon>Pleosporales</taxon>
        <taxon>Diademaceae</taxon>
        <taxon>Clathrospora</taxon>
    </lineage>
</organism>
<proteinExistence type="predicted"/>
<feature type="compositionally biased region" description="Pro residues" evidence="1">
    <location>
        <begin position="43"/>
        <end position="65"/>
    </location>
</feature>
<feature type="region of interest" description="Disordered" evidence="1">
    <location>
        <begin position="37"/>
        <end position="130"/>
    </location>
</feature>
<dbReference type="Proteomes" id="UP000800038">
    <property type="component" value="Unassembled WGS sequence"/>
</dbReference>
<feature type="compositionally biased region" description="Low complexity" evidence="1">
    <location>
        <begin position="1"/>
        <end position="16"/>
    </location>
</feature>
<evidence type="ECO:0000256" key="1">
    <source>
        <dbReference type="SAM" id="MobiDB-lite"/>
    </source>
</evidence>
<evidence type="ECO:0000313" key="3">
    <source>
        <dbReference type="Proteomes" id="UP000800038"/>
    </source>
</evidence>
<accession>A0A6A5SC66</accession>
<reference evidence="2" key="1">
    <citation type="journal article" date="2020" name="Stud. Mycol.">
        <title>101 Dothideomycetes genomes: a test case for predicting lifestyles and emergence of pathogens.</title>
        <authorList>
            <person name="Haridas S."/>
            <person name="Albert R."/>
            <person name="Binder M."/>
            <person name="Bloem J."/>
            <person name="Labutti K."/>
            <person name="Salamov A."/>
            <person name="Andreopoulos B."/>
            <person name="Baker S."/>
            <person name="Barry K."/>
            <person name="Bills G."/>
            <person name="Bluhm B."/>
            <person name="Cannon C."/>
            <person name="Castanera R."/>
            <person name="Culley D."/>
            <person name="Daum C."/>
            <person name="Ezra D."/>
            <person name="Gonzalez J."/>
            <person name="Henrissat B."/>
            <person name="Kuo A."/>
            <person name="Liang C."/>
            <person name="Lipzen A."/>
            <person name="Lutzoni F."/>
            <person name="Magnuson J."/>
            <person name="Mondo S."/>
            <person name="Nolan M."/>
            <person name="Ohm R."/>
            <person name="Pangilinan J."/>
            <person name="Park H.-J."/>
            <person name="Ramirez L."/>
            <person name="Alfaro M."/>
            <person name="Sun H."/>
            <person name="Tritt A."/>
            <person name="Yoshinaga Y."/>
            <person name="Zwiers L.-H."/>
            <person name="Turgeon B."/>
            <person name="Goodwin S."/>
            <person name="Spatafora J."/>
            <person name="Crous P."/>
            <person name="Grigoriev I."/>
        </authorList>
    </citation>
    <scope>NUCLEOTIDE SEQUENCE</scope>
    <source>
        <strain evidence="2">CBS 161.51</strain>
    </source>
</reference>
<protein>
    <submittedName>
        <fullName evidence="2">Uncharacterized protein</fullName>
    </submittedName>
</protein>
<dbReference type="AlphaFoldDB" id="A0A6A5SC66"/>
<dbReference type="EMBL" id="ML976154">
    <property type="protein sequence ID" value="KAF1937098.1"/>
    <property type="molecule type" value="Genomic_DNA"/>
</dbReference>
<feature type="compositionally biased region" description="Acidic residues" evidence="1">
    <location>
        <begin position="71"/>
        <end position="84"/>
    </location>
</feature>
<sequence length="253" mass="27713">MALLPTSTTWHPSSSSNNQLRHTKTYNHGLRLANTNMYTWPWPQSPGPNPGPGPDPTPGPQPGLPPGSIGPDEEDPVDEDDEEFCLLLPKPTKATSKTTSTAKSTMTSTSTEKSSTSTSTSTTSTKASLPTPDFAVDEVKCYDSGQWTRRARMIDAVDGYCEDYMAGHTISQDWNPGTVETTYTRVDSEVTGVKILVFVEATKECEWEVDVDVCKNIMRKMIDACDTNGENRKQGGRVVGDCLTWRLDPNSDL</sequence>
<keyword evidence="3" id="KW-1185">Reference proteome</keyword>
<name>A0A6A5SC66_9PLEO</name>
<feature type="region of interest" description="Disordered" evidence="1">
    <location>
        <begin position="1"/>
        <end position="23"/>
    </location>
</feature>